<dbReference type="SUPFAM" id="SSF46689">
    <property type="entry name" value="Homeodomain-like"/>
    <property type="match status" value="1"/>
</dbReference>
<gene>
    <name evidence="1" type="ORF">FH063_002465</name>
</gene>
<dbReference type="GO" id="GO:0004803">
    <property type="term" value="F:transposase activity"/>
    <property type="evidence" value="ECO:0007669"/>
    <property type="project" value="InterPro"/>
</dbReference>
<protein>
    <submittedName>
        <fullName evidence="1">Uncharacterized protein</fullName>
    </submittedName>
</protein>
<accession>A0A5B0KQ65</accession>
<sequence length="124" mass="13553">MKKSRFSEEQIIGIVLEQEAGRPTAEVCRKHGISEATFLRWKAKYGGLEVSEAKRLKRLFTSLVPARAVLAVWHSDDNNVRPHSGLGSATPIKVATRMLPKAGPGHAPVAINARSGHHMRGLPL</sequence>
<dbReference type="Pfam" id="PF01527">
    <property type="entry name" value="HTH_Tnp_1"/>
    <property type="match status" value="1"/>
</dbReference>
<comment type="caution">
    <text evidence="1">The sequence shown here is derived from an EMBL/GenBank/DDBJ whole genome shotgun (WGS) entry which is preliminary data.</text>
</comment>
<dbReference type="InterPro" id="IPR009057">
    <property type="entry name" value="Homeodomain-like_sf"/>
</dbReference>
<dbReference type="InterPro" id="IPR052546">
    <property type="entry name" value="Transposase_8_domain"/>
</dbReference>
<organism evidence="1 2">
    <name type="scientific">Azospirillum argentinense</name>
    <dbReference type="NCBI Taxonomy" id="2970906"/>
    <lineage>
        <taxon>Bacteria</taxon>
        <taxon>Pseudomonadati</taxon>
        <taxon>Pseudomonadota</taxon>
        <taxon>Alphaproteobacteria</taxon>
        <taxon>Rhodospirillales</taxon>
        <taxon>Azospirillaceae</taxon>
        <taxon>Azospirillum</taxon>
    </lineage>
</organism>
<dbReference type="GO" id="GO:0003677">
    <property type="term" value="F:DNA binding"/>
    <property type="evidence" value="ECO:0007669"/>
    <property type="project" value="InterPro"/>
</dbReference>
<dbReference type="GO" id="GO:0015074">
    <property type="term" value="P:DNA integration"/>
    <property type="evidence" value="ECO:0007669"/>
    <property type="project" value="InterPro"/>
</dbReference>
<dbReference type="EMBL" id="VEWN01000013">
    <property type="protein sequence ID" value="KAA1053883.1"/>
    <property type="molecule type" value="Genomic_DNA"/>
</dbReference>
<reference evidence="1 2" key="1">
    <citation type="submission" date="2019-07" db="EMBL/GenBank/DDBJ databases">
        <title>Genome sequencing of the stress-tolerant strain Azospirillum brasilense Az19.</title>
        <authorList>
            <person name="Maroniche G.A."/>
            <person name="Garcia J.E."/>
            <person name="Pagnussat L."/>
            <person name="Amenta M."/>
            <person name="Creus C.M."/>
        </authorList>
    </citation>
    <scope>NUCLEOTIDE SEQUENCE [LARGE SCALE GENOMIC DNA]</scope>
    <source>
        <strain evidence="1 2">Az19</strain>
    </source>
</reference>
<evidence type="ECO:0000313" key="2">
    <source>
        <dbReference type="Proteomes" id="UP000325333"/>
    </source>
</evidence>
<dbReference type="PANTHER" id="PTHR33609">
    <property type="entry name" value="LOW CALCIUM RESPONSE LOCUS PROTEIN S"/>
    <property type="match status" value="1"/>
</dbReference>
<dbReference type="AlphaFoldDB" id="A0A5B0KQ65"/>
<proteinExistence type="predicted"/>
<dbReference type="GO" id="GO:0006313">
    <property type="term" value="P:DNA transposition"/>
    <property type="evidence" value="ECO:0007669"/>
    <property type="project" value="InterPro"/>
</dbReference>
<evidence type="ECO:0000313" key="1">
    <source>
        <dbReference type="EMBL" id="KAA1053883.1"/>
    </source>
</evidence>
<name>A0A5B0KQ65_9PROT</name>
<dbReference type="PANTHER" id="PTHR33609:SF1">
    <property type="entry name" value="TRANSPOSASE"/>
    <property type="match status" value="1"/>
</dbReference>
<dbReference type="Proteomes" id="UP000325333">
    <property type="component" value="Unassembled WGS sequence"/>
</dbReference>
<dbReference type="InterPro" id="IPR002514">
    <property type="entry name" value="Transposase_8"/>
</dbReference>